<dbReference type="InterPro" id="IPR011032">
    <property type="entry name" value="GroES-like_sf"/>
</dbReference>
<keyword evidence="4 11" id="KW-0479">Metal-binding</keyword>
<comment type="catalytic activity">
    <reaction evidence="9">
        <text>a primary alcohol + NAD(+) = an aldehyde + NADH + H(+)</text>
        <dbReference type="Rhea" id="RHEA:10736"/>
        <dbReference type="ChEBI" id="CHEBI:15378"/>
        <dbReference type="ChEBI" id="CHEBI:15734"/>
        <dbReference type="ChEBI" id="CHEBI:17478"/>
        <dbReference type="ChEBI" id="CHEBI:57540"/>
        <dbReference type="ChEBI" id="CHEBI:57945"/>
        <dbReference type="EC" id="1.1.1.1"/>
    </reaction>
</comment>
<dbReference type="InterPro" id="IPR014187">
    <property type="entry name" value="ADH_Zn_typ-2"/>
</dbReference>
<dbReference type="InterPro" id="IPR013154">
    <property type="entry name" value="ADH-like_N"/>
</dbReference>
<dbReference type="GO" id="GO:0004022">
    <property type="term" value="F:alcohol dehydrogenase (NAD+) activity"/>
    <property type="evidence" value="ECO:0007669"/>
    <property type="project" value="UniProtKB-EC"/>
</dbReference>
<evidence type="ECO:0000256" key="10">
    <source>
        <dbReference type="ARBA" id="ARBA00068251"/>
    </source>
</evidence>
<dbReference type="KEGG" id="atl:Athai_29480"/>
<evidence type="ECO:0000313" key="14">
    <source>
        <dbReference type="Proteomes" id="UP000611640"/>
    </source>
</evidence>
<feature type="domain" description="Enoyl reductase (ER)" evidence="12">
    <location>
        <begin position="17"/>
        <end position="334"/>
    </location>
</feature>
<evidence type="ECO:0000256" key="2">
    <source>
        <dbReference type="ARBA" id="ARBA00008072"/>
    </source>
</evidence>
<dbReference type="SUPFAM" id="SSF51735">
    <property type="entry name" value="NAD(P)-binding Rossmann-fold domains"/>
    <property type="match status" value="1"/>
</dbReference>
<dbReference type="PROSITE" id="PS00059">
    <property type="entry name" value="ADH_ZINC"/>
    <property type="match status" value="1"/>
</dbReference>
<evidence type="ECO:0000313" key="13">
    <source>
        <dbReference type="EMBL" id="BCJ35445.1"/>
    </source>
</evidence>
<dbReference type="SUPFAM" id="SSF50129">
    <property type="entry name" value="GroES-like"/>
    <property type="match status" value="1"/>
</dbReference>
<dbReference type="InterPro" id="IPR036291">
    <property type="entry name" value="NAD(P)-bd_dom_sf"/>
</dbReference>
<evidence type="ECO:0000256" key="9">
    <source>
        <dbReference type="ARBA" id="ARBA00049243"/>
    </source>
</evidence>
<dbReference type="InterPro" id="IPR002328">
    <property type="entry name" value="ADH_Zn_CS"/>
</dbReference>
<dbReference type="Pfam" id="PF08240">
    <property type="entry name" value="ADH_N"/>
    <property type="match status" value="1"/>
</dbReference>
<sequence length="350" mass="36829">MSRTMDGWRVETPGPMADRPLRRAALAVPTPAPGELLVEVSACGVCRTDLHVAEGALPVHRQGVVPGHEVVGRVVALGTDVTGWAVGDRAGIAWLRHTCGHCRYCLAGAENLCLASRYTGWDADGGYAQYATVPADYAYRLPDGYSDVELAPLLCAGIIGYRALLRAQLPTGGRLGIYGFGASAHLTAQLAIAQGARVHVLTRAAAARQLALELGAASAGPADAAPPEPLDAAILFAPVGTLVPVALEALDAGGTLSVAGIHLTDVPPLNYQRHLFRERTLRSVTANTRQDGRRFLDLAGRHHLHVTTTPYPLAQADRALADLAADRVEGAAVLVPDEPRRADPTSGQTR</sequence>
<keyword evidence="7" id="KW-0520">NAD</keyword>
<name>A0A7R7DPE7_9ACTN</name>
<dbReference type="PANTHER" id="PTHR42940:SF8">
    <property type="entry name" value="VACUOLAR PROTEIN SORTING-ASSOCIATED PROTEIN 11"/>
    <property type="match status" value="1"/>
</dbReference>
<dbReference type="GO" id="GO:0008270">
    <property type="term" value="F:zinc ion binding"/>
    <property type="evidence" value="ECO:0007669"/>
    <property type="project" value="InterPro"/>
</dbReference>
<evidence type="ECO:0000256" key="4">
    <source>
        <dbReference type="ARBA" id="ARBA00022723"/>
    </source>
</evidence>
<keyword evidence="6" id="KW-0560">Oxidoreductase</keyword>
<dbReference type="InterPro" id="IPR013149">
    <property type="entry name" value="ADH-like_C"/>
</dbReference>
<evidence type="ECO:0000256" key="1">
    <source>
        <dbReference type="ARBA" id="ARBA00001947"/>
    </source>
</evidence>
<dbReference type="NCBIfam" id="TIGR02822">
    <property type="entry name" value="adh_fam_2"/>
    <property type="match status" value="1"/>
</dbReference>
<comment type="similarity">
    <text evidence="2 11">Belongs to the zinc-containing alcohol dehydrogenase family.</text>
</comment>
<dbReference type="EC" id="1.1.1.1" evidence="3"/>
<dbReference type="Proteomes" id="UP000611640">
    <property type="component" value="Chromosome"/>
</dbReference>
<dbReference type="Gene3D" id="3.40.50.720">
    <property type="entry name" value="NAD(P)-binding Rossmann-like Domain"/>
    <property type="match status" value="1"/>
</dbReference>
<comment type="cofactor">
    <cofactor evidence="1 11">
        <name>Zn(2+)</name>
        <dbReference type="ChEBI" id="CHEBI:29105"/>
    </cofactor>
</comment>
<accession>A0A7R7DPE7</accession>
<dbReference type="PANTHER" id="PTHR42940">
    <property type="entry name" value="ALCOHOL DEHYDROGENASE 1-RELATED"/>
    <property type="match status" value="1"/>
</dbReference>
<evidence type="ECO:0000256" key="7">
    <source>
        <dbReference type="ARBA" id="ARBA00023027"/>
    </source>
</evidence>
<protein>
    <recommendedName>
        <fullName evidence="10">Probable alcohol dehydrogenase AdhA</fullName>
        <ecNumber evidence="3">1.1.1.1</ecNumber>
    </recommendedName>
</protein>
<dbReference type="FunFam" id="3.40.50.720:FF:000275">
    <property type="entry name" value="Alcohol dehydrogenase AdhA"/>
    <property type="match status" value="1"/>
</dbReference>
<evidence type="ECO:0000256" key="8">
    <source>
        <dbReference type="ARBA" id="ARBA00049164"/>
    </source>
</evidence>
<dbReference type="Pfam" id="PF00107">
    <property type="entry name" value="ADH_zinc_N"/>
    <property type="match status" value="1"/>
</dbReference>
<evidence type="ECO:0000256" key="6">
    <source>
        <dbReference type="ARBA" id="ARBA00023002"/>
    </source>
</evidence>
<dbReference type="EMBL" id="AP023355">
    <property type="protein sequence ID" value="BCJ35445.1"/>
    <property type="molecule type" value="Genomic_DNA"/>
</dbReference>
<evidence type="ECO:0000256" key="5">
    <source>
        <dbReference type="ARBA" id="ARBA00022833"/>
    </source>
</evidence>
<gene>
    <name evidence="13" type="primary">adh_1</name>
    <name evidence="13" type="ORF">Athai_29480</name>
</gene>
<evidence type="ECO:0000259" key="12">
    <source>
        <dbReference type="SMART" id="SM00829"/>
    </source>
</evidence>
<keyword evidence="14" id="KW-1185">Reference proteome</keyword>
<evidence type="ECO:0000256" key="3">
    <source>
        <dbReference type="ARBA" id="ARBA00013190"/>
    </source>
</evidence>
<dbReference type="AlphaFoldDB" id="A0A7R7DPE7"/>
<organism evidence="13 14">
    <name type="scientific">Actinocatenispora thailandica</name>
    <dbReference type="NCBI Taxonomy" id="227318"/>
    <lineage>
        <taxon>Bacteria</taxon>
        <taxon>Bacillati</taxon>
        <taxon>Actinomycetota</taxon>
        <taxon>Actinomycetes</taxon>
        <taxon>Micromonosporales</taxon>
        <taxon>Micromonosporaceae</taxon>
        <taxon>Actinocatenispora</taxon>
    </lineage>
</organism>
<evidence type="ECO:0000256" key="11">
    <source>
        <dbReference type="RuleBase" id="RU361277"/>
    </source>
</evidence>
<dbReference type="GO" id="GO:0005737">
    <property type="term" value="C:cytoplasm"/>
    <property type="evidence" value="ECO:0007669"/>
    <property type="project" value="TreeGrafter"/>
</dbReference>
<proteinExistence type="inferred from homology"/>
<dbReference type="InterPro" id="IPR020843">
    <property type="entry name" value="ER"/>
</dbReference>
<reference evidence="13 14" key="1">
    <citation type="submission" date="2020-08" db="EMBL/GenBank/DDBJ databases">
        <title>Whole genome shotgun sequence of Actinocatenispora thailandica NBRC 105041.</title>
        <authorList>
            <person name="Komaki H."/>
            <person name="Tamura T."/>
        </authorList>
    </citation>
    <scope>NUCLEOTIDE SEQUENCE [LARGE SCALE GENOMIC DNA]</scope>
    <source>
        <strain evidence="13 14">NBRC 105041</strain>
    </source>
</reference>
<dbReference type="SMART" id="SM00829">
    <property type="entry name" value="PKS_ER"/>
    <property type="match status" value="1"/>
</dbReference>
<keyword evidence="5 11" id="KW-0862">Zinc</keyword>
<dbReference type="Gene3D" id="3.90.180.10">
    <property type="entry name" value="Medium-chain alcohol dehydrogenases, catalytic domain"/>
    <property type="match status" value="1"/>
</dbReference>
<dbReference type="RefSeq" id="WP_203961976.1">
    <property type="nucleotide sequence ID" value="NZ_AP023355.1"/>
</dbReference>
<comment type="catalytic activity">
    <reaction evidence="8">
        <text>a secondary alcohol + NAD(+) = a ketone + NADH + H(+)</text>
        <dbReference type="Rhea" id="RHEA:10740"/>
        <dbReference type="ChEBI" id="CHEBI:15378"/>
        <dbReference type="ChEBI" id="CHEBI:17087"/>
        <dbReference type="ChEBI" id="CHEBI:35681"/>
        <dbReference type="ChEBI" id="CHEBI:57540"/>
        <dbReference type="ChEBI" id="CHEBI:57945"/>
        <dbReference type="EC" id="1.1.1.1"/>
    </reaction>
</comment>